<gene>
    <name evidence="1" type="ORF">PSACC_01508</name>
</gene>
<keyword evidence="2" id="KW-1185">Reference proteome</keyword>
<comment type="caution">
    <text evidence="1">The sequence shown here is derived from an EMBL/GenBank/DDBJ whole genome shotgun (WGS) entry which is preliminary data.</text>
</comment>
<dbReference type="EMBL" id="MTSL01000107">
    <property type="protein sequence ID" value="PJF18684.1"/>
    <property type="molecule type" value="Genomic_DNA"/>
</dbReference>
<dbReference type="AlphaFoldDB" id="A0A2H9TLR8"/>
<proteinExistence type="predicted"/>
<name>A0A2H9TLR8_9FUNG</name>
<evidence type="ECO:0000313" key="1">
    <source>
        <dbReference type="EMBL" id="PJF18684.1"/>
    </source>
</evidence>
<organism evidence="1 2">
    <name type="scientific">Paramicrosporidium saccamoebae</name>
    <dbReference type="NCBI Taxonomy" id="1246581"/>
    <lineage>
        <taxon>Eukaryota</taxon>
        <taxon>Fungi</taxon>
        <taxon>Fungi incertae sedis</taxon>
        <taxon>Cryptomycota</taxon>
        <taxon>Cryptomycota incertae sedis</taxon>
        <taxon>Paramicrosporidium</taxon>
    </lineage>
</organism>
<dbReference type="Proteomes" id="UP000240830">
    <property type="component" value="Unassembled WGS sequence"/>
</dbReference>
<dbReference type="OrthoDB" id="10248979at2759"/>
<accession>A0A2H9TLR8</accession>
<sequence>MVGEVDGNLTVFEPEGVKPIVSGTQQKKTIEKDVIVPSAVKAPAKALAMPWGVRKIIDPYRDIVFLTIAGKGQFRELRDLVGSIHRWRPLVSQHPPIIHVFAHGFQRREIDEMTLWRNVVYQDIKDVLTPYGIFEGMQALNKTEDLNSVIDREIFSAEGEKSLRATLISRMVQMHGHAVFLKTGNAMWAKTFGRMREKLKTDGYFRLNSCYGEVIAEGYVAEMEPFRCEIQAIWDPYLAKGCAEWESRLELASDFGIDQVAPRDDEDKINMCNLCFRDDAHHGWRFFKDRRPPIVAAKKPLKRVALAFPTTSRGVTNFWDLPFLGIFLPTLARSLGWKDLRRYELSLYLGYDDGDPVYENRELMKRIVGKAKATFRNLGIPNVRLNFVRLGVSGAVAYIWNVLFSMAMADGCQYFYQVNDDLRFSSFGWLHTFASQLDRQQGLGVVGPNDPVFDCKIMTMTMVTRTHWQIFGWYFPPEFRNWQCDTWLTLVYATYMRCFQKMVIWNGRYSNLGYLPRYTPCKKASFKPLTLHYQKRLKNADGVMEPSMWTNATEADDPYDD</sequence>
<reference evidence="1 2" key="1">
    <citation type="submission" date="2016-10" db="EMBL/GenBank/DDBJ databases">
        <title>The genome of Paramicrosporidium saccamoebae is the missing link in understanding Cryptomycota and Microsporidia evolution.</title>
        <authorList>
            <person name="Quandt C.A."/>
            <person name="Beaudet D."/>
            <person name="Corsaro D."/>
            <person name="Michel R."/>
            <person name="Corradi N."/>
            <person name="James T."/>
        </authorList>
    </citation>
    <scope>NUCLEOTIDE SEQUENCE [LARGE SCALE GENOMIC DNA]</scope>
    <source>
        <strain evidence="1 2">KSL3</strain>
    </source>
</reference>
<evidence type="ECO:0000313" key="2">
    <source>
        <dbReference type="Proteomes" id="UP000240830"/>
    </source>
</evidence>
<protein>
    <submittedName>
        <fullName evidence="1">Uncharacterized protein</fullName>
    </submittedName>
</protein>